<proteinExistence type="predicted"/>
<evidence type="ECO:0000313" key="2">
    <source>
        <dbReference type="Proteomes" id="UP000799324"/>
    </source>
</evidence>
<gene>
    <name evidence="1" type="ORF">K491DRAFT_67507</name>
</gene>
<sequence length="182" mass="20198">MTKTVAPLPSPSSKLMMLKHRFTVLISRQPDLDVFHGSEPEDEYVTDDAVDYAECMARPITISKAVLRTVSNPKNEHIARSVKVTKVGPRTVKLTELVLLPDRPPVLPIIKITSPTPPESWSKDSDNFWDPQFGYPSFSDYINICGGPRTIRRDSTSSGKGQCAPCNVRSKDCVGSPNRPIF</sequence>
<name>A0A6A6T0K3_9PLEO</name>
<protein>
    <submittedName>
        <fullName evidence="1">Uncharacterized protein</fullName>
    </submittedName>
</protein>
<dbReference type="AlphaFoldDB" id="A0A6A6T0K3"/>
<accession>A0A6A6T0K3</accession>
<organism evidence="1 2">
    <name type="scientific">Lophiostoma macrostomum CBS 122681</name>
    <dbReference type="NCBI Taxonomy" id="1314788"/>
    <lineage>
        <taxon>Eukaryota</taxon>
        <taxon>Fungi</taxon>
        <taxon>Dikarya</taxon>
        <taxon>Ascomycota</taxon>
        <taxon>Pezizomycotina</taxon>
        <taxon>Dothideomycetes</taxon>
        <taxon>Pleosporomycetidae</taxon>
        <taxon>Pleosporales</taxon>
        <taxon>Lophiostomataceae</taxon>
        <taxon>Lophiostoma</taxon>
    </lineage>
</organism>
<dbReference type="Proteomes" id="UP000799324">
    <property type="component" value="Unassembled WGS sequence"/>
</dbReference>
<reference evidence="1" key="1">
    <citation type="journal article" date="2020" name="Stud. Mycol.">
        <title>101 Dothideomycetes genomes: a test case for predicting lifestyles and emergence of pathogens.</title>
        <authorList>
            <person name="Haridas S."/>
            <person name="Albert R."/>
            <person name="Binder M."/>
            <person name="Bloem J."/>
            <person name="Labutti K."/>
            <person name="Salamov A."/>
            <person name="Andreopoulos B."/>
            <person name="Baker S."/>
            <person name="Barry K."/>
            <person name="Bills G."/>
            <person name="Bluhm B."/>
            <person name="Cannon C."/>
            <person name="Castanera R."/>
            <person name="Culley D."/>
            <person name="Daum C."/>
            <person name="Ezra D."/>
            <person name="Gonzalez J."/>
            <person name="Henrissat B."/>
            <person name="Kuo A."/>
            <person name="Liang C."/>
            <person name="Lipzen A."/>
            <person name="Lutzoni F."/>
            <person name="Magnuson J."/>
            <person name="Mondo S."/>
            <person name="Nolan M."/>
            <person name="Ohm R."/>
            <person name="Pangilinan J."/>
            <person name="Park H.-J."/>
            <person name="Ramirez L."/>
            <person name="Alfaro M."/>
            <person name="Sun H."/>
            <person name="Tritt A."/>
            <person name="Yoshinaga Y."/>
            <person name="Zwiers L.-H."/>
            <person name="Turgeon B."/>
            <person name="Goodwin S."/>
            <person name="Spatafora J."/>
            <person name="Crous P."/>
            <person name="Grigoriev I."/>
        </authorList>
    </citation>
    <scope>NUCLEOTIDE SEQUENCE</scope>
    <source>
        <strain evidence="1">CBS 122681</strain>
    </source>
</reference>
<keyword evidence="2" id="KW-1185">Reference proteome</keyword>
<dbReference type="EMBL" id="MU004410">
    <property type="protein sequence ID" value="KAF2652074.1"/>
    <property type="molecule type" value="Genomic_DNA"/>
</dbReference>
<evidence type="ECO:0000313" key="1">
    <source>
        <dbReference type="EMBL" id="KAF2652074.1"/>
    </source>
</evidence>